<evidence type="ECO:0000259" key="1">
    <source>
        <dbReference type="PROSITE" id="PS51833"/>
    </source>
</evidence>
<dbReference type="EMBL" id="CAEZSR010000047">
    <property type="protein sequence ID" value="CAB4557962.1"/>
    <property type="molecule type" value="Genomic_DNA"/>
</dbReference>
<feature type="domain" description="HDOD" evidence="1">
    <location>
        <begin position="223"/>
        <end position="406"/>
    </location>
</feature>
<evidence type="ECO:0000313" key="2">
    <source>
        <dbReference type="EMBL" id="CAB4557962.1"/>
    </source>
</evidence>
<gene>
    <name evidence="2" type="ORF">UFOPK1493_01549</name>
</gene>
<dbReference type="AlphaFoldDB" id="A0A6J6D2E1"/>
<name>A0A6J6D2E1_9ZZZZ</name>
<organism evidence="2">
    <name type="scientific">freshwater metagenome</name>
    <dbReference type="NCBI Taxonomy" id="449393"/>
    <lineage>
        <taxon>unclassified sequences</taxon>
        <taxon>metagenomes</taxon>
        <taxon>ecological metagenomes</taxon>
    </lineage>
</organism>
<dbReference type="SUPFAM" id="SSF109604">
    <property type="entry name" value="HD-domain/PDEase-like"/>
    <property type="match status" value="1"/>
</dbReference>
<accession>A0A6J6D2E1</accession>
<dbReference type="Gene3D" id="3.20.20.450">
    <property type="entry name" value="EAL domain"/>
    <property type="match status" value="1"/>
</dbReference>
<dbReference type="Gene3D" id="1.10.3210.10">
    <property type="entry name" value="Hypothetical protein af1432"/>
    <property type="match status" value="1"/>
</dbReference>
<dbReference type="PIRSF" id="PIRSF003180">
    <property type="entry name" value="DiGMPpdiest_YuxH"/>
    <property type="match status" value="1"/>
</dbReference>
<dbReference type="InterPro" id="IPR013976">
    <property type="entry name" value="HDOD"/>
</dbReference>
<dbReference type="InterPro" id="IPR014408">
    <property type="entry name" value="dGMP_Pdiesterase_EAL/HD-GYP"/>
</dbReference>
<sequence>MTDTTQSSRPDPGVAATTDETVYIGRQPVFDRHRKAVGYQLMHRGTPSAPAPAGLAPSEATTQQLVEHTLLQWGVDRLLNGKPGYVRVDSAFLAKGLHLTLPQHQVVLEIRGDIDPDRILYVHALDAKAAGYRLALCHVPDRQHHTAVDLLSLADVVKVDVTGMSDDELARSVKALRVQAPFAQLLAERVEELPQYRTAMGLGFDLFEGFFFATPETLSRSARKVSSTAAIALLAEVQSPDVSIKRLEQLVVADPTLAFRLLSLVNSSMTGLATRIESVYQALVMLGIERVRQMATLLTMASQSKENDEIIQLAAIRAWMARATVDVPDLESSAYTAGLLSVLDVVFQVPLAELVEDLPLAPSVAEALVHGTGPLGNVLDAVRAYERADLHALERLRPGELARFLRVYRDAAAWAQELRAQLHTGS</sequence>
<protein>
    <submittedName>
        <fullName evidence="2">Unannotated protein</fullName>
    </submittedName>
</protein>
<dbReference type="InterPro" id="IPR052340">
    <property type="entry name" value="RNase_Y/CdgJ"/>
</dbReference>
<dbReference type="InterPro" id="IPR035919">
    <property type="entry name" value="EAL_sf"/>
</dbReference>
<proteinExistence type="predicted"/>
<dbReference type="SUPFAM" id="SSF141868">
    <property type="entry name" value="EAL domain-like"/>
    <property type="match status" value="1"/>
</dbReference>
<dbReference type="PROSITE" id="PS51833">
    <property type="entry name" value="HDOD"/>
    <property type="match status" value="1"/>
</dbReference>
<dbReference type="PANTHER" id="PTHR33525">
    <property type="match status" value="1"/>
</dbReference>
<dbReference type="Pfam" id="PF08668">
    <property type="entry name" value="HDOD"/>
    <property type="match status" value="1"/>
</dbReference>
<reference evidence="2" key="1">
    <citation type="submission" date="2020-05" db="EMBL/GenBank/DDBJ databases">
        <authorList>
            <person name="Chiriac C."/>
            <person name="Salcher M."/>
            <person name="Ghai R."/>
            <person name="Kavagutti S V."/>
        </authorList>
    </citation>
    <scope>NUCLEOTIDE SEQUENCE</scope>
</reference>
<dbReference type="PANTHER" id="PTHR33525:SF4">
    <property type="entry name" value="CYCLIC DI-GMP PHOSPHODIESTERASE CDGJ"/>
    <property type="match status" value="1"/>
</dbReference>